<reference evidence="1 2" key="1">
    <citation type="journal article" date="2023" name="ACS Omega">
        <title>Identification of the Neoaspergillic Acid Biosynthesis Gene Cluster by Establishing an In Vitro CRISPR-Ribonucleoprotein Genetic System in Aspergillus melleus.</title>
        <authorList>
            <person name="Yuan B."/>
            <person name="Grau M.F."/>
            <person name="Murata R.M."/>
            <person name="Torok T."/>
            <person name="Venkateswaran K."/>
            <person name="Stajich J.E."/>
            <person name="Wang C.C.C."/>
        </authorList>
    </citation>
    <scope>NUCLEOTIDE SEQUENCE [LARGE SCALE GENOMIC DNA]</scope>
    <source>
        <strain evidence="1 2">IMV 1140</strain>
    </source>
</reference>
<proteinExistence type="predicted"/>
<protein>
    <submittedName>
        <fullName evidence="1">Uncharacterized protein</fullName>
    </submittedName>
</protein>
<sequence length="262" mass="29497">MRATIHLIRHAEGEHNLPSAPPNLTDPLLTPHGRSQCLALRSTTSQIHPQISLITASPMTRTLQTAYLAFEPALRNGHCTPKIIALPDAQEVCDYPFNTGSDLPFLRERVSPGNLNIPVDLSRVIEGWNTKAPGSRYFPSRVALKTRARDCRNQLFDLARGLHDEGVKEPEIVVVAHVSILHFLTQDWEDAGKFNGGGWRNAEMRSYYLEVDEDEAGVALVETPESRRGRGKEVVSFSAHEQQRMFERAMIEWEEQGLHPIY</sequence>
<keyword evidence="2" id="KW-1185">Reference proteome</keyword>
<dbReference type="EMBL" id="JAOPJF010000027">
    <property type="protein sequence ID" value="KAK1144987.1"/>
    <property type="molecule type" value="Genomic_DNA"/>
</dbReference>
<evidence type="ECO:0000313" key="2">
    <source>
        <dbReference type="Proteomes" id="UP001177260"/>
    </source>
</evidence>
<organism evidence="1 2">
    <name type="scientific">Aspergillus melleus</name>
    <dbReference type="NCBI Taxonomy" id="138277"/>
    <lineage>
        <taxon>Eukaryota</taxon>
        <taxon>Fungi</taxon>
        <taxon>Dikarya</taxon>
        <taxon>Ascomycota</taxon>
        <taxon>Pezizomycotina</taxon>
        <taxon>Eurotiomycetes</taxon>
        <taxon>Eurotiomycetidae</taxon>
        <taxon>Eurotiales</taxon>
        <taxon>Aspergillaceae</taxon>
        <taxon>Aspergillus</taxon>
        <taxon>Aspergillus subgen. Circumdati</taxon>
    </lineage>
</organism>
<gene>
    <name evidence="1" type="ORF">N8T08_004702</name>
</gene>
<accession>A0ACC3B458</accession>
<comment type="caution">
    <text evidence="1">The sequence shown here is derived from an EMBL/GenBank/DDBJ whole genome shotgun (WGS) entry which is preliminary data.</text>
</comment>
<dbReference type="Proteomes" id="UP001177260">
    <property type="component" value="Unassembled WGS sequence"/>
</dbReference>
<name>A0ACC3B458_9EURO</name>
<evidence type="ECO:0000313" key="1">
    <source>
        <dbReference type="EMBL" id="KAK1144987.1"/>
    </source>
</evidence>